<evidence type="ECO:0000256" key="3">
    <source>
        <dbReference type="ARBA" id="ARBA00022516"/>
    </source>
</evidence>
<dbReference type="SUPFAM" id="SSF56024">
    <property type="entry name" value="Phospholipase D/nuclease"/>
    <property type="match status" value="2"/>
</dbReference>
<feature type="domain" description="PLD phosphodiesterase" evidence="14">
    <location>
        <begin position="217"/>
        <end position="244"/>
    </location>
</feature>
<dbReference type="PANTHER" id="PTHR21248:SF22">
    <property type="entry name" value="PHOSPHOLIPASE D"/>
    <property type="match status" value="1"/>
</dbReference>
<dbReference type="AlphaFoldDB" id="A0A5C9A5R9"/>
<keyword evidence="16" id="KW-1185">Reference proteome</keyword>
<proteinExistence type="predicted"/>
<comment type="caution">
    <text evidence="15">The sequence shown here is derived from an EMBL/GenBank/DDBJ whole genome shotgun (WGS) entry which is preliminary data.</text>
</comment>
<keyword evidence="7 13" id="KW-1133">Transmembrane helix</keyword>
<keyword evidence="5 13" id="KW-0812">Transmembrane</keyword>
<keyword evidence="10" id="KW-0594">Phospholipid biosynthesis</keyword>
<reference evidence="15 16" key="1">
    <citation type="submission" date="2019-08" db="EMBL/GenBank/DDBJ databases">
        <title>Parahaliea maris sp. nov., isolated from the surface seawater.</title>
        <authorList>
            <person name="Liu Y."/>
        </authorList>
    </citation>
    <scope>NUCLEOTIDE SEQUENCE [LARGE SCALE GENOMIC DNA]</scope>
    <source>
        <strain evidence="15 16">HSLHS9</strain>
    </source>
</reference>
<keyword evidence="9 13" id="KW-0472">Membrane</keyword>
<dbReference type="InterPro" id="IPR025202">
    <property type="entry name" value="PLD-like_dom"/>
</dbReference>
<sequence>MNLPSYSQMIAAGALFFYLSAIFCAVDAIIRVRTAQGAIAWALSLLTIPYIALPLYLVFGRNKFDGYLEQREQIANETRDLLQRTHHALDEFLIDYSDELPLYNSLYNLSRTPSTRGNCLELLVNGQATFHSILEGLKTARDYILIEFYIIRDDELGSRFTRILSQKAREGVQVYLLYDEIGSRNFHRTRMCRQLIQTGVQVAAFNTTQGHRNRFQLNFRNHRKIVVVDGKQAWVGGHNIGDEYLGLSKRHGFWRDTHARLEGPAVLGVELAFATDWRWATRSTLDIRHQLEPPRRGDSDVLVFASDPASTLEEASLMFHQVIVEARYRIWIASPYFVPDRGIVSALQLAALRGVDVRLLIPDEPDGPVVGMANWAFTRELLPAGVKVYRYQGGFMHQKVLLMDNKVAGIGTANFDNRSFRLNFEITLLVHDQQFCGQVQDMLEDDIVNSRRVTREELAGKPLWFTFATGVARLFSPIL</sequence>
<evidence type="ECO:0000313" key="16">
    <source>
        <dbReference type="Proteomes" id="UP000321039"/>
    </source>
</evidence>
<evidence type="ECO:0000256" key="12">
    <source>
        <dbReference type="NCBIfam" id="TIGR04265"/>
    </source>
</evidence>
<protein>
    <recommendedName>
        <fullName evidence="12">Cardiolipin synthase</fullName>
        <ecNumber evidence="12">2.7.8.-</ecNumber>
    </recommendedName>
</protein>
<feature type="domain" description="PLD phosphodiesterase" evidence="14">
    <location>
        <begin position="392"/>
        <end position="419"/>
    </location>
</feature>
<keyword evidence="6" id="KW-0677">Repeat</keyword>
<dbReference type="GO" id="GO:0008808">
    <property type="term" value="F:cardiolipin synthase activity"/>
    <property type="evidence" value="ECO:0007669"/>
    <property type="project" value="UniProtKB-UniRule"/>
</dbReference>
<dbReference type="EMBL" id="VRZA01000001">
    <property type="protein sequence ID" value="TXS96273.1"/>
    <property type="molecule type" value="Genomic_DNA"/>
</dbReference>
<evidence type="ECO:0000256" key="1">
    <source>
        <dbReference type="ARBA" id="ARBA00004651"/>
    </source>
</evidence>
<dbReference type="PROSITE" id="PS50035">
    <property type="entry name" value="PLD"/>
    <property type="match status" value="2"/>
</dbReference>
<keyword evidence="4" id="KW-0808">Transferase</keyword>
<evidence type="ECO:0000313" key="15">
    <source>
        <dbReference type="EMBL" id="TXS96273.1"/>
    </source>
</evidence>
<keyword evidence="2" id="KW-1003">Cell membrane</keyword>
<dbReference type="Gene3D" id="3.30.870.10">
    <property type="entry name" value="Endonuclease Chain A"/>
    <property type="match status" value="2"/>
</dbReference>
<keyword evidence="11" id="KW-1208">Phospholipid metabolism</keyword>
<dbReference type="GO" id="GO:0005886">
    <property type="term" value="C:plasma membrane"/>
    <property type="evidence" value="ECO:0007669"/>
    <property type="project" value="UniProtKB-SubCell"/>
</dbReference>
<organism evidence="15 16">
    <name type="scientific">Parahaliea maris</name>
    <dbReference type="NCBI Taxonomy" id="2716870"/>
    <lineage>
        <taxon>Bacteria</taxon>
        <taxon>Pseudomonadati</taxon>
        <taxon>Pseudomonadota</taxon>
        <taxon>Gammaproteobacteria</taxon>
        <taxon>Cellvibrionales</taxon>
        <taxon>Halieaceae</taxon>
        <taxon>Parahaliea</taxon>
    </lineage>
</organism>
<dbReference type="SMART" id="SM00155">
    <property type="entry name" value="PLDc"/>
    <property type="match status" value="2"/>
</dbReference>
<dbReference type="GO" id="GO:0032049">
    <property type="term" value="P:cardiolipin biosynthetic process"/>
    <property type="evidence" value="ECO:0007669"/>
    <property type="project" value="UniProtKB-UniRule"/>
</dbReference>
<name>A0A5C9A5R9_9GAMM</name>
<evidence type="ECO:0000256" key="11">
    <source>
        <dbReference type="ARBA" id="ARBA00023264"/>
    </source>
</evidence>
<dbReference type="InterPro" id="IPR022924">
    <property type="entry name" value="Cardiolipin_synthase"/>
</dbReference>
<dbReference type="Proteomes" id="UP000321039">
    <property type="component" value="Unassembled WGS sequence"/>
</dbReference>
<dbReference type="Pfam" id="PF13091">
    <property type="entry name" value="PLDc_2"/>
    <property type="match status" value="2"/>
</dbReference>
<keyword evidence="8" id="KW-0443">Lipid metabolism</keyword>
<dbReference type="InterPro" id="IPR001736">
    <property type="entry name" value="PLipase_D/transphosphatidylase"/>
</dbReference>
<dbReference type="EC" id="2.7.8.-" evidence="12"/>
<accession>A0A5C9A5R9</accession>
<evidence type="ECO:0000256" key="4">
    <source>
        <dbReference type="ARBA" id="ARBA00022679"/>
    </source>
</evidence>
<gene>
    <name evidence="15" type="primary">cls</name>
    <name evidence="15" type="ORF">FV139_01885</name>
</gene>
<evidence type="ECO:0000256" key="6">
    <source>
        <dbReference type="ARBA" id="ARBA00022737"/>
    </source>
</evidence>
<evidence type="ECO:0000256" key="13">
    <source>
        <dbReference type="SAM" id="Phobius"/>
    </source>
</evidence>
<keyword evidence="3" id="KW-0444">Lipid biosynthesis</keyword>
<feature type="transmembrane region" description="Helical" evidence="13">
    <location>
        <begin position="38"/>
        <end position="59"/>
    </location>
</feature>
<dbReference type="Pfam" id="PF13396">
    <property type="entry name" value="PLDc_N"/>
    <property type="match status" value="1"/>
</dbReference>
<feature type="transmembrane region" description="Helical" evidence="13">
    <location>
        <begin position="6"/>
        <end position="26"/>
    </location>
</feature>
<comment type="subcellular location">
    <subcellularLocation>
        <location evidence="1">Cell membrane</location>
        <topology evidence="1">Multi-pass membrane protein</topology>
    </subcellularLocation>
</comment>
<evidence type="ECO:0000256" key="5">
    <source>
        <dbReference type="ARBA" id="ARBA00022692"/>
    </source>
</evidence>
<evidence type="ECO:0000259" key="14">
    <source>
        <dbReference type="PROSITE" id="PS50035"/>
    </source>
</evidence>
<evidence type="ECO:0000256" key="10">
    <source>
        <dbReference type="ARBA" id="ARBA00023209"/>
    </source>
</evidence>
<evidence type="ECO:0000256" key="8">
    <source>
        <dbReference type="ARBA" id="ARBA00023098"/>
    </source>
</evidence>
<evidence type="ECO:0000256" key="7">
    <source>
        <dbReference type="ARBA" id="ARBA00022989"/>
    </source>
</evidence>
<dbReference type="NCBIfam" id="TIGR04265">
    <property type="entry name" value="bac_cardiolipin"/>
    <property type="match status" value="1"/>
</dbReference>
<dbReference type="PANTHER" id="PTHR21248">
    <property type="entry name" value="CARDIOLIPIN SYNTHASE"/>
    <property type="match status" value="1"/>
</dbReference>
<dbReference type="RefSeq" id="WP_148066541.1">
    <property type="nucleotide sequence ID" value="NZ_VRZA01000001.1"/>
</dbReference>
<dbReference type="CDD" id="cd09161">
    <property type="entry name" value="PLDc_PaCLS_like_2"/>
    <property type="match status" value="1"/>
</dbReference>
<evidence type="ECO:0000256" key="2">
    <source>
        <dbReference type="ARBA" id="ARBA00022475"/>
    </source>
</evidence>
<evidence type="ECO:0000256" key="9">
    <source>
        <dbReference type="ARBA" id="ARBA00023136"/>
    </source>
</evidence>
<dbReference type="FunFam" id="3.30.870.10:FF:000014">
    <property type="entry name" value="Cardiolipin synthase"/>
    <property type="match status" value="1"/>
</dbReference>
<dbReference type="InterPro" id="IPR027379">
    <property type="entry name" value="CLS_N"/>
</dbReference>